<comment type="subcellular location">
    <subcellularLocation>
        <location evidence="4">Membrane</location>
        <topology evidence="4">Multi-pass membrane protein</topology>
    </subcellularLocation>
</comment>
<keyword evidence="4" id="KW-0813">Transport</keyword>
<comment type="caution">
    <text evidence="5">The sequence shown here is derived from an EMBL/GenBank/DDBJ whole genome shotgun (WGS) entry which is preliminary data.</text>
</comment>
<dbReference type="Pfam" id="PF04145">
    <property type="entry name" value="Ctr"/>
    <property type="match status" value="1"/>
</dbReference>
<dbReference type="GO" id="GO:0016020">
    <property type="term" value="C:membrane"/>
    <property type="evidence" value="ECO:0007669"/>
    <property type="project" value="UniProtKB-SubCell"/>
</dbReference>
<gene>
    <name evidence="5" type="ORF">B4U79_08071</name>
</gene>
<keyword evidence="6" id="KW-1185">Reference proteome</keyword>
<keyword evidence="3 4" id="KW-0472">Membrane</keyword>
<keyword evidence="2 4" id="KW-1133">Transmembrane helix</keyword>
<keyword evidence="4" id="KW-0187">Copper transport</keyword>
<comment type="similarity">
    <text evidence="4">Belongs to the copper transporter (Ctr) (TC 1.A.56) family. SLC31A subfamily.</text>
</comment>
<protein>
    <recommendedName>
        <fullName evidence="4">Copper transport protein</fullName>
    </recommendedName>
</protein>
<dbReference type="PANTHER" id="PTHR12483:SF115">
    <property type="entry name" value="COPPER TRANSPORT PROTEIN"/>
    <property type="match status" value="1"/>
</dbReference>
<evidence type="ECO:0000256" key="3">
    <source>
        <dbReference type="ARBA" id="ARBA00023136"/>
    </source>
</evidence>
<proteinExistence type="inferred from homology"/>
<evidence type="ECO:0000256" key="2">
    <source>
        <dbReference type="ARBA" id="ARBA00022989"/>
    </source>
</evidence>
<dbReference type="AlphaFoldDB" id="A0A443R2Q8"/>
<sequence>MAACFRFGYPDCFLFKQLAPKNALEMTLLSLLVSVIAATYEYLRAYRERLFEQQHSTFSLPLLPPTHNNVITPNYLLKRIFKREHLMQTALQVCQVFIGYFLMLVAMTFNIWLFISVILGSGFGYFLFANLDAKLITAVNHYN</sequence>
<dbReference type="Proteomes" id="UP000285301">
    <property type="component" value="Unassembled WGS sequence"/>
</dbReference>
<dbReference type="InterPro" id="IPR007274">
    <property type="entry name" value="Cop_transporter"/>
</dbReference>
<keyword evidence="4" id="KW-0186">Copper</keyword>
<organism evidence="5 6">
    <name type="scientific">Dinothrombium tinctorium</name>
    <dbReference type="NCBI Taxonomy" id="1965070"/>
    <lineage>
        <taxon>Eukaryota</taxon>
        <taxon>Metazoa</taxon>
        <taxon>Ecdysozoa</taxon>
        <taxon>Arthropoda</taxon>
        <taxon>Chelicerata</taxon>
        <taxon>Arachnida</taxon>
        <taxon>Acari</taxon>
        <taxon>Acariformes</taxon>
        <taxon>Trombidiformes</taxon>
        <taxon>Prostigmata</taxon>
        <taxon>Anystina</taxon>
        <taxon>Parasitengona</taxon>
        <taxon>Trombidioidea</taxon>
        <taxon>Trombidiidae</taxon>
        <taxon>Dinothrombium</taxon>
    </lineage>
</organism>
<name>A0A443R2Q8_9ACAR</name>
<accession>A0A443R2Q8</accession>
<keyword evidence="1 4" id="KW-0812">Transmembrane</keyword>
<feature type="transmembrane region" description="Helical" evidence="4">
    <location>
        <begin position="23"/>
        <end position="43"/>
    </location>
</feature>
<evidence type="ECO:0000256" key="4">
    <source>
        <dbReference type="RuleBase" id="RU367022"/>
    </source>
</evidence>
<dbReference type="PANTHER" id="PTHR12483">
    <property type="entry name" value="SOLUTE CARRIER FAMILY 31 COPPER TRANSPORTERS"/>
    <property type="match status" value="1"/>
</dbReference>
<reference evidence="5 6" key="1">
    <citation type="journal article" date="2018" name="Gigascience">
        <title>Genomes of trombidid mites reveal novel predicted allergens and laterally-transferred genes associated with secondary metabolism.</title>
        <authorList>
            <person name="Dong X."/>
            <person name="Chaisiri K."/>
            <person name="Xia D."/>
            <person name="Armstrong S.D."/>
            <person name="Fang Y."/>
            <person name="Donnelly M.J."/>
            <person name="Kadowaki T."/>
            <person name="McGarry J.W."/>
            <person name="Darby A.C."/>
            <person name="Makepeace B.L."/>
        </authorList>
    </citation>
    <scope>NUCLEOTIDE SEQUENCE [LARGE SCALE GENOMIC DNA]</scope>
    <source>
        <strain evidence="5">UoL-WK</strain>
    </source>
</reference>
<evidence type="ECO:0000256" key="1">
    <source>
        <dbReference type="ARBA" id="ARBA00022692"/>
    </source>
</evidence>
<dbReference type="OrthoDB" id="161814at2759"/>
<dbReference type="GO" id="GO:0005375">
    <property type="term" value="F:copper ion transmembrane transporter activity"/>
    <property type="evidence" value="ECO:0007669"/>
    <property type="project" value="UniProtKB-UniRule"/>
</dbReference>
<dbReference type="STRING" id="1965070.A0A443R2Q8"/>
<evidence type="ECO:0000313" key="5">
    <source>
        <dbReference type="EMBL" id="RWS09559.1"/>
    </source>
</evidence>
<dbReference type="EMBL" id="NCKU01002453">
    <property type="protein sequence ID" value="RWS09559.1"/>
    <property type="molecule type" value="Genomic_DNA"/>
</dbReference>
<evidence type="ECO:0000313" key="6">
    <source>
        <dbReference type="Proteomes" id="UP000285301"/>
    </source>
</evidence>
<keyword evidence="4" id="KW-0406">Ion transport</keyword>